<dbReference type="EMBL" id="LGCL01000031">
    <property type="protein sequence ID" value="KPL74811.1"/>
    <property type="molecule type" value="Genomic_DNA"/>
</dbReference>
<dbReference type="InterPro" id="IPR044043">
    <property type="entry name" value="VanA_C_cat"/>
</dbReference>
<protein>
    <recommendedName>
        <fullName evidence="6">Rieske domain-containing protein</fullName>
    </recommendedName>
</protein>
<accession>A0A0P6X4I3</accession>
<name>A0A0P6X4I3_9CHLR</name>
<dbReference type="OrthoDB" id="9800776at2"/>
<keyword evidence="4" id="KW-0408">Iron</keyword>
<keyword evidence="5" id="KW-0411">Iron-sulfur</keyword>
<proteinExistence type="predicted"/>
<dbReference type="SUPFAM" id="SSF55961">
    <property type="entry name" value="Bet v1-like"/>
    <property type="match status" value="1"/>
</dbReference>
<dbReference type="Gene3D" id="3.90.380.10">
    <property type="entry name" value="Naphthalene 1,2-dioxygenase Alpha Subunit, Chain A, domain 1"/>
    <property type="match status" value="1"/>
</dbReference>
<dbReference type="RefSeq" id="WP_075063504.1">
    <property type="nucleotide sequence ID" value="NZ_LGCL01000031.1"/>
</dbReference>
<evidence type="ECO:0000313" key="7">
    <source>
        <dbReference type="EMBL" id="KPL74811.1"/>
    </source>
</evidence>
<evidence type="ECO:0000313" key="8">
    <source>
        <dbReference type="Proteomes" id="UP000050417"/>
    </source>
</evidence>
<keyword evidence="2" id="KW-0479">Metal-binding</keyword>
<dbReference type="InterPro" id="IPR050584">
    <property type="entry name" value="Cholesterol_7-desaturase"/>
</dbReference>
<evidence type="ECO:0000256" key="3">
    <source>
        <dbReference type="ARBA" id="ARBA00023002"/>
    </source>
</evidence>
<dbReference type="SUPFAM" id="SSF50022">
    <property type="entry name" value="ISP domain"/>
    <property type="match status" value="1"/>
</dbReference>
<sequence length="329" mass="37697">MIRNQWYVVLESDEVKTGMPVGVTRLGEKMVFWRDGQGKASCMVDVCPHLGAPLSLGKVKDGHIACPFHGFEYDTSGQCVVLPAYGSQGKIPKALRVKAYPVHEAHGLIWIWWGENVPKDLQPPRFFESLENERFVFGRFRDHWPVHYSRMAENQLDVMHLPFVHHNTIGRGNRSVVDGPYIELDEGLMNVWVMNRLDDGSPVKKPKEVSRPDRRPFLQFRFPNLWHNWIAEDIRIVIAFVPVDDENTIMMGRFYQKAVRFPLAAQLFNLSGVIGSRVIANQDKRVVSRQVPVKTSLHMGEKMMSGDYGILTYRTERNRLKALAGQAED</sequence>
<dbReference type="Pfam" id="PF00355">
    <property type="entry name" value="Rieske"/>
    <property type="match status" value="1"/>
</dbReference>
<dbReference type="GO" id="GO:0004497">
    <property type="term" value="F:monooxygenase activity"/>
    <property type="evidence" value="ECO:0007669"/>
    <property type="project" value="UniProtKB-ARBA"/>
</dbReference>
<keyword evidence="8" id="KW-1185">Reference proteome</keyword>
<dbReference type="STRING" id="1134406.ADN00_13270"/>
<dbReference type="Pfam" id="PF19112">
    <property type="entry name" value="VanA_C"/>
    <property type="match status" value="1"/>
</dbReference>
<dbReference type="GO" id="GO:0016705">
    <property type="term" value="F:oxidoreductase activity, acting on paired donors, with incorporation or reduction of molecular oxygen"/>
    <property type="evidence" value="ECO:0007669"/>
    <property type="project" value="UniProtKB-ARBA"/>
</dbReference>
<dbReference type="GO" id="GO:0046872">
    <property type="term" value="F:metal ion binding"/>
    <property type="evidence" value="ECO:0007669"/>
    <property type="project" value="UniProtKB-KW"/>
</dbReference>
<dbReference type="InterPro" id="IPR017941">
    <property type="entry name" value="Rieske_2Fe-2S"/>
</dbReference>
<keyword evidence="1" id="KW-0001">2Fe-2S</keyword>
<dbReference type="AlphaFoldDB" id="A0A0P6X4I3"/>
<evidence type="ECO:0000259" key="6">
    <source>
        <dbReference type="PROSITE" id="PS51296"/>
    </source>
</evidence>
<gene>
    <name evidence="7" type="ORF">ADN00_13270</name>
</gene>
<dbReference type="PANTHER" id="PTHR21266">
    <property type="entry name" value="IRON-SULFUR DOMAIN CONTAINING PROTEIN"/>
    <property type="match status" value="1"/>
</dbReference>
<evidence type="ECO:0000256" key="2">
    <source>
        <dbReference type="ARBA" id="ARBA00022723"/>
    </source>
</evidence>
<organism evidence="7 8">
    <name type="scientific">Ornatilinea apprima</name>
    <dbReference type="NCBI Taxonomy" id="1134406"/>
    <lineage>
        <taxon>Bacteria</taxon>
        <taxon>Bacillati</taxon>
        <taxon>Chloroflexota</taxon>
        <taxon>Anaerolineae</taxon>
        <taxon>Anaerolineales</taxon>
        <taxon>Anaerolineaceae</taxon>
        <taxon>Ornatilinea</taxon>
    </lineage>
</organism>
<evidence type="ECO:0000256" key="4">
    <source>
        <dbReference type="ARBA" id="ARBA00023004"/>
    </source>
</evidence>
<dbReference type="Gene3D" id="2.102.10.10">
    <property type="entry name" value="Rieske [2Fe-2S] iron-sulphur domain"/>
    <property type="match status" value="1"/>
</dbReference>
<keyword evidence="3" id="KW-0560">Oxidoreductase</keyword>
<dbReference type="PATRIC" id="fig|1134406.4.peg.1136"/>
<comment type="caution">
    <text evidence="7">The sequence shown here is derived from an EMBL/GenBank/DDBJ whole genome shotgun (WGS) entry which is preliminary data.</text>
</comment>
<evidence type="ECO:0000256" key="1">
    <source>
        <dbReference type="ARBA" id="ARBA00022714"/>
    </source>
</evidence>
<dbReference type="PROSITE" id="PS51296">
    <property type="entry name" value="RIESKE"/>
    <property type="match status" value="1"/>
</dbReference>
<reference evidence="7 8" key="1">
    <citation type="submission" date="2015-07" db="EMBL/GenBank/DDBJ databases">
        <title>Genome sequence of Ornatilinea apprima DSM 23815.</title>
        <authorList>
            <person name="Hemp J."/>
            <person name="Ward L.M."/>
            <person name="Pace L.A."/>
            <person name="Fischer W.W."/>
        </authorList>
    </citation>
    <scope>NUCLEOTIDE SEQUENCE [LARGE SCALE GENOMIC DNA]</scope>
    <source>
        <strain evidence="7 8">P3M-1</strain>
    </source>
</reference>
<dbReference type="Proteomes" id="UP000050417">
    <property type="component" value="Unassembled WGS sequence"/>
</dbReference>
<dbReference type="InterPro" id="IPR036922">
    <property type="entry name" value="Rieske_2Fe-2S_sf"/>
</dbReference>
<feature type="domain" description="Rieske" evidence="6">
    <location>
        <begin position="6"/>
        <end position="111"/>
    </location>
</feature>
<dbReference type="GO" id="GO:0051537">
    <property type="term" value="F:2 iron, 2 sulfur cluster binding"/>
    <property type="evidence" value="ECO:0007669"/>
    <property type="project" value="UniProtKB-KW"/>
</dbReference>
<evidence type="ECO:0000256" key="5">
    <source>
        <dbReference type="ARBA" id="ARBA00023014"/>
    </source>
</evidence>
<dbReference type="PANTHER" id="PTHR21266:SF59">
    <property type="entry name" value="BLR4922 PROTEIN"/>
    <property type="match status" value="1"/>
</dbReference>